<organism evidence="2 3">
    <name type="scientific">Ensete ventricosum</name>
    <name type="common">Abyssinian banana</name>
    <name type="synonym">Musa ensete</name>
    <dbReference type="NCBI Taxonomy" id="4639"/>
    <lineage>
        <taxon>Eukaryota</taxon>
        <taxon>Viridiplantae</taxon>
        <taxon>Streptophyta</taxon>
        <taxon>Embryophyta</taxon>
        <taxon>Tracheophyta</taxon>
        <taxon>Spermatophyta</taxon>
        <taxon>Magnoliopsida</taxon>
        <taxon>Liliopsida</taxon>
        <taxon>Zingiberales</taxon>
        <taxon>Musaceae</taxon>
        <taxon>Ensete</taxon>
    </lineage>
</organism>
<dbReference type="Proteomes" id="UP000287651">
    <property type="component" value="Unassembled WGS sequence"/>
</dbReference>
<dbReference type="EMBL" id="AMZH03009901">
    <property type="protein sequence ID" value="RRT55836.1"/>
    <property type="molecule type" value="Genomic_DNA"/>
</dbReference>
<reference evidence="2 3" key="1">
    <citation type="journal article" date="2014" name="Agronomy (Basel)">
        <title>A Draft Genome Sequence for Ensete ventricosum, the Drought-Tolerant Tree Against Hunger.</title>
        <authorList>
            <person name="Harrison J."/>
            <person name="Moore K.A."/>
            <person name="Paszkiewicz K."/>
            <person name="Jones T."/>
            <person name="Grant M."/>
            <person name="Ambacheew D."/>
            <person name="Muzemil S."/>
            <person name="Studholme D.J."/>
        </authorList>
    </citation>
    <scope>NUCLEOTIDE SEQUENCE [LARGE SCALE GENOMIC DNA]</scope>
</reference>
<feature type="signal peptide" evidence="1">
    <location>
        <begin position="1"/>
        <end position="20"/>
    </location>
</feature>
<evidence type="ECO:0008006" key="4">
    <source>
        <dbReference type="Google" id="ProtNLM"/>
    </source>
</evidence>
<dbReference type="GO" id="GO:0019632">
    <property type="term" value="P:shikimate metabolic process"/>
    <property type="evidence" value="ECO:0007669"/>
    <property type="project" value="TreeGrafter"/>
</dbReference>
<dbReference type="InterPro" id="IPR036291">
    <property type="entry name" value="NAD(P)-bd_dom_sf"/>
</dbReference>
<comment type="caution">
    <text evidence="2">The sequence shown here is derived from an EMBL/GenBank/DDBJ whole genome shotgun (WGS) entry which is preliminary data.</text>
</comment>
<proteinExistence type="predicted"/>
<feature type="chain" id="PRO_5019389078" description="Quinate/shikimate 5-dehydrogenase/glutamyl-tRNA reductase domain-containing protein" evidence="1">
    <location>
        <begin position="21"/>
        <end position="136"/>
    </location>
</feature>
<accession>A0A426YVT5</accession>
<evidence type="ECO:0000313" key="3">
    <source>
        <dbReference type="Proteomes" id="UP000287651"/>
    </source>
</evidence>
<name>A0A426YVT5_ENSVE</name>
<dbReference type="GO" id="GO:0004764">
    <property type="term" value="F:shikimate 3-dehydrogenase (NADP+) activity"/>
    <property type="evidence" value="ECO:0007669"/>
    <property type="project" value="InterPro"/>
</dbReference>
<dbReference type="SUPFAM" id="SSF51735">
    <property type="entry name" value="NAD(P)-binding Rossmann-fold domains"/>
    <property type="match status" value="1"/>
</dbReference>
<evidence type="ECO:0000256" key="1">
    <source>
        <dbReference type="SAM" id="SignalP"/>
    </source>
</evidence>
<sequence length="136" mass="14256">MSFSSFLFSVSAFFYQSIGAVNTIVKRPTDGKLIGYNTDYVGAISAIEDAIRGITFSGNSISSSHVCYLAGSKGVENDAEIVSPLAGKVFVVIGAGGAGKALAYGAKEKGAKVVIANRTYGNFFLKSINYCPLTTF</sequence>
<evidence type="ECO:0000313" key="2">
    <source>
        <dbReference type="EMBL" id="RRT55836.1"/>
    </source>
</evidence>
<dbReference type="GO" id="GO:0009423">
    <property type="term" value="P:chorismate biosynthetic process"/>
    <property type="evidence" value="ECO:0007669"/>
    <property type="project" value="TreeGrafter"/>
</dbReference>
<dbReference type="InterPro" id="IPR022893">
    <property type="entry name" value="Shikimate_DH_fam"/>
</dbReference>
<dbReference type="Gene3D" id="3.40.50.10860">
    <property type="entry name" value="Leucine Dehydrogenase, chain A, domain 1"/>
    <property type="match status" value="1"/>
</dbReference>
<protein>
    <recommendedName>
        <fullName evidence="4">Quinate/shikimate 5-dehydrogenase/glutamyl-tRNA reductase domain-containing protein</fullName>
    </recommendedName>
</protein>
<dbReference type="AlphaFoldDB" id="A0A426YVT5"/>
<dbReference type="Gene3D" id="3.40.50.720">
    <property type="entry name" value="NAD(P)-binding Rossmann-like Domain"/>
    <property type="match status" value="1"/>
</dbReference>
<dbReference type="PANTHER" id="PTHR21089:SF1">
    <property type="entry name" value="BIFUNCTIONAL 3-DEHYDROQUINATE DEHYDRATASE_SHIKIMATE DEHYDROGENASE, CHLOROPLASTIC"/>
    <property type="match status" value="1"/>
</dbReference>
<dbReference type="PANTHER" id="PTHR21089">
    <property type="entry name" value="SHIKIMATE DEHYDROGENASE"/>
    <property type="match status" value="1"/>
</dbReference>
<keyword evidence="1" id="KW-0732">Signal</keyword>
<gene>
    <name evidence="2" type="ORF">B296_00026580</name>
</gene>